<dbReference type="GO" id="GO:0016491">
    <property type="term" value="F:oxidoreductase activity"/>
    <property type="evidence" value="ECO:0007669"/>
    <property type="project" value="UniProtKB-KW"/>
</dbReference>
<protein>
    <submittedName>
        <fullName evidence="4">Ketoreductase</fullName>
    </submittedName>
</protein>
<dbReference type="PRINTS" id="PR00080">
    <property type="entry name" value="SDRFAMILY"/>
</dbReference>
<dbReference type="Gene3D" id="3.40.50.720">
    <property type="entry name" value="NAD(P)-binding Rossmann-like Domain"/>
    <property type="match status" value="1"/>
</dbReference>
<dbReference type="FunFam" id="3.40.50.720:FF:000084">
    <property type="entry name" value="Short-chain dehydrogenase reductase"/>
    <property type="match status" value="1"/>
</dbReference>
<evidence type="ECO:0000256" key="1">
    <source>
        <dbReference type="ARBA" id="ARBA00023002"/>
    </source>
</evidence>
<proteinExistence type="inferred from homology"/>
<dbReference type="InterPro" id="IPR002347">
    <property type="entry name" value="SDR_fam"/>
</dbReference>
<dbReference type="EMBL" id="JN038178">
    <property type="protein sequence ID" value="AFJ52671.1"/>
    <property type="molecule type" value="Genomic_DNA"/>
</dbReference>
<dbReference type="SUPFAM" id="SSF51735">
    <property type="entry name" value="NAD(P)-binding Rossmann-fold domains"/>
    <property type="match status" value="1"/>
</dbReference>
<dbReference type="CDD" id="cd05233">
    <property type="entry name" value="SDR_c"/>
    <property type="match status" value="1"/>
</dbReference>
<reference evidence="4" key="1">
    <citation type="submission" date="2011-05" db="EMBL/GenBank/DDBJ databases">
        <authorList>
            <person name="Ma H."/>
            <person name="Zhou Q."/>
            <person name="Igarashi Y."/>
            <person name="Tang G."/>
        </authorList>
    </citation>
    <scope>NUCLEOTIDE SEQUENCE</scope>
</reference>
<dbReference type="RefSeq" id="WP_229397663.1">
    <property type="nucleotide sequence ID" value="NZ_BBZF01000012.1"/>
</dbReference>
<dbReference type="PRINTS" id="PR00081">
    <property type="entry name" value="GDHRDH"/>
</dbReference>
<keyword evidence="1" id="KW-0560">Oxidoreductase</keyword>
<reference evidence="4" key="2">
    <citation type="journal article" date="2013" name="Chem. Biol.">
        <title>Unconventional origin and hybrid system for construction of pyrrolopyrrole moiety in kosinostatin biosynthesis.</title>
        <authorList>
            <person name="Ma H.M."/>
            <person name="Zhou Q."/>
            <person name="Tang Y.M."/>
            <person name="Zhang Z."/>
            <person name="Chen Y.S."/>
            <person name="He H.Y."/>
            <person name="Pan H.X."/>
            <person name="Tang M.C."/>
            <person name="Gao J.F."/>
            <person name="Zhao S.Y."/>
            <person name="Igarashi Y."/>
            <person name="Tang G.L."/>
        </authorList>
    </citation>
    <scope>NUCLEOTIDE SEQUENCE</scope>
</reference>
<dbReference type="Pfam" id="PF00106">
    <property type="entry name" value="adh_short"/>
    <property type="match status" value="1"/>
</dbReference>
<dbReference type="PANTHER" id="PTHR43975:SF2">
    <property type="entry name" value="EG:BACR7A4.14 PROTEIN-RELATED"/>
    <property type="match status" value="1"/>
</dbReference>
<evidence type="ECO:0000313" key="4">
    <source>
        <dbReference type="EMBL" id="AFJ52671.1"/>
    </source>
</evidence>
<organism evidence="4">
    <name type="scientific">Micromonospora okii</name>
    <dbReference type="NCBI Taxonomy" id="1182970"/>
    <lineage>
        <taxon>Bacteria</taxon>
        <taxon>Bacillati</taxon>
        <taxon>Actinomycetota</taxon>
        <taxon>Actinomycetes</taxon>
        <taxon>Micromonosporales</taxon>
        <taxon>Micromonosporaceae</taxon>
        <taxon>Micromonospora</taxon>
    </lineage>
</organism>
<accession>A0A023GUP6</accession>
<dbReference type="InterPro" id="IPR036291">
    <property type="entry name" value="NAD(P)-bd_dom_sf"/>
</dbReference>
<evidence type="ECO:0000256" key="3">
    <source>
        <dbReference type="SAM" id="MobiDB-lite"/>
    </source>
</evidence>
<comment type="similarity">
    <text evidence="2">Belongs to the short-chain dehydrogenases/reductases (SDR) family.</text>
</comment>
<name>A0A023GUP6_9ACTN</name>
<dbReference type="PANTHER" id="PTHR43975">
    <property type="entry name" value="ZGC:101858"/>
    <property type="match status" value="1"/>
</dbReference>
<sequence length="259" mass="26532">MTDSSATTEHADPPRGVVVTGGGTGIGRATAHAFADRGDRVLVVGRTESTLAETAKDRDGITYLAVDVTDPAAPDAIVEAALRDLGRVDVLVNNAATAGFDAMGHLDPATVRAEVATNLLAPILLTQRAVEPLAATGGTVVNISSAGSLGLRAMPGSSVYAATKVGLDALTRTWAVELAPRGVRVVGIAPGLIDTEVAVRAGMSRQAYDEFLASMLPRIPSGRVGVAEDIAWWVVALTEHGGRYANGMVLAVDGALSVT</sequence>
<dbReference type="AlphaFoldDB" id="A0A023GUP6"/>
<feature type="region of interest" description="Disordered" evidence="3">
    <location>
        <begin position="1"/>
        <end position="21"/>
    </location>
</feature>
<evidence type="ECO:0000256" key="2">
    <source>
        <dbReference type="RuleBase" id="RU000363"/>
    </source>
</evidence>